<dbReference type="CDD" id="cd13999">
    <property type="entry name" value="STKc_MAP3K-like"/>
    <property type="match status" value="1"/>
</dbReference>
<dbReference type="InterPro" id="IPR017441">
    <property type="entry name" value="Protein_kinase_ATP_BS"/>
</dbReference>
<dbReference type="Gene3D" id="2.10.220.10">
    <property type="entry name" value="Hormone Receptor, Insulin-like Growth Factor Receptor 1, Chain A, domain 2"/>
    <property type="match status" value="1"/>
</dbReference>
<evidence type="ECO:0000256" key="6">
    <source>
        <dbReference type="SAM" id="SignalP"/>
    </source>
</evidence>
<dbReference type="PANTHER" id="PTHR45756">
    <property type="entry name" value="PALMITOYLTRANSFERASE"/>
    <property type="match status" value="1"/>
</dbReference>
<dbReference type="OMA" id="CRHESAN"/>
<dbReference type="InterPro" id="IPR008271">
    <property type="entry name" value="Ser/Thr_kinase_AS"/>
</dbReference>
<dbReference type="Gene3D" id="1.10.510.10">
    <property type="entry name" value="Transferase(Phosphotransferase) domain 1"/>
    <property type="match status" value="1"/>
</dbReference>
<dbReference type="PROSITE" id="PS00108">
    <property type="entry name" value="PROTEIN_KINASE_ST"/>
    <property type="match status" value="1"/>
</dbReference>
<dbReference type="InterPro" id="IPR009030">
    <property type="entry name" value="Growth_fac_rcpt_cys_sf"/>
</dbReference>
<dbReference type="InterPro" id="IPR006212">
    <property type="entry name" value="Furin_repeat"/>
</dbReference>
<feature type="signal peptide" evidence="6">
    <location>
        <begin position="1"/>
        <end position="19"/>
    </location>
</feature>
<feature type="domain" description="Protein kinase" evidence="7">
    <location>
        <begin position="1258"/>
        <end position="1522"/>
    </location>
</feature>
<dbReference type="RefSeq" id="XP_004186029.1">
    <property type="nucleotide sequence ID" value="XM_004185981.1"/>
</dbReference>
<organism evidence="8 9">
    <name type="scientific">Entamoeba invadens IP1</name>
    <dbReference type="NCBI Taxonomy" id="370355"/>
    <lineage>
        <taxon>Eukaryota</taxon>
        <taxon>Amoebozoa</taxon>
        <taxon>Evosea</taxon>
        <taxon>Archamoebae</taxon>
        <taxon>Mastigamoebida</taxon>
        <taxon>Entamoebidae</taxon>
        <taxon>Entamoeba</taxon>
    </lineage>
</organism>
<keyword evidence="8" id="KW-0808">Transferase</keyword>
<reference evidence="8 9" key="1">
    <citation type="submission" date="2012-10" db="EMBL/GenBank/DDBJ databases">
        <authorList>
            <person name="Zafar N."/>
            <person name="Inman J."/>
            <person name="Hall N."/>
            <person name="Lorenzi H."/>
            <person name="Caler E."/>
        </authorList>
    </citation>
    <scope>NUCLEOTIDE SEQUENCE [LARGE SCALE GENOMIC DNA]</scope>
    <source>
        <strain evidence="8 9">IP1</strain>
    </source>
</reference>
<keyword evidence="2 4" id="KW-0547">Nucleotide-binding</keyword>
<dbReference type="KEGG" id="eiv:EIN_289550"/>
<sequence length="1524" mass="171667">MTLQILNVSLLLFFTRCLSLKWCGNGSQVECVDDNYFCDDLSYNNYFFFKTHNKKYKTIYCNKDAVLYVEITTKIFTYLIFSNQQSTFDFPLTTQQTKGLVKSACNVANCFTCISWNDYFCLNCNINFYMIIGVCYSCEGCNNTDCGTSTTTNIMCTDCIDGYVYSNPNCLKCNDKCKTCNPSNTNYCTSCYYGQSVTNNNCTYCIGCANHCINGFKCASCDGNQYIDSDGFCTKNCDVSCNGCTGSGANNCVNCADNYYKLNNICVKCGSPDVCTTCSSSVCTSCQSGYYLSNGICNYCGNHCVNSTCQVNTGCRQCISDSFYLDGNRNCQRCISPCLTCSNSTVCNTCISDYYYLNSNNECIQCVSPCLQCSSQTNCISCISAYYWLDTSTNKCKHCSSPCDTCTGPSNGTCITCVDHHYFDATQKTCTYCGDGCIAGCDYTTKCTKCQLGTYLDGGICYNCSTIKNCNTCETGRKYCTRCEPGFELFNGTCLCHSGTYQNSTEGTCQMCYLGQQNCHLCSTTNDYKAHCTDCYPSFNLETSQGTCLKCLPYTYYDNNSKNCQPNDINCVKNAKQNVCVACNNNTSFLKDDKCVAITNNCTTNTLSNCEVCDFGISIGTSCFLQNEYCKYNIQLNEKQERCLQCEDSNILNTYNTCTLNENNINKIIRNNFTFICENGYFKNQTNSCESCSTHNAEICSSNLTDNFSVFSCQGGYVINIENDTCTSDTNCNTINGSDCTTCDKSKTFKRTKNRLNCHKTNGYTCIQCNEKYTRNNQDDLCVTSEQFVRYSMHTVVNSTQSTVFECETTHFLSDGNCESVIGTNINDQPIQNYKQDVDNTKYLRKEIDNNTNCSYQNEKGCLSCNDGYYLENNKCVKCANNCTTCFNSTLCLTCNESNNWLLNNKGECIETILTISCQQPMGNGVGCAICKNGYYYEQKFCYECDKSCAICKNSISCSLCADTYFYYKKDSDLCITYDKLIGCKNKTSHGCDVCQMGYYMTDPYCSKCAENCLSCTSLKMCDMCNITDYVLKDGICLYYTEIEFCTSAHNGYCTSCKGMRKPSDDGLSCVEDKLITLKRIGIPIIVVAIVIIIISTTTTYILFNVYNNNKNKKKTKNVCVFQMKKSNIKFVKISKEISTNKTELIFESSNEGGKIPVNEFSRELLCLGNNTTHHIKMQLKMKEGNDVYEIQANPPLVTLKSNYACEFEISIKPNFTSNIEDKIVCVTLNITKGTEDVIEIPIRATTVMSYRLDYHELIEDKKIGEGSFGIVYKGTFRGNVVCIKKMKELLINQESQENEFEKEVDMLAKFRSDYIVHFYGAVFVPNKVCMVTEFAQFGSLQDLMKHKKSDEINMKLRVKMILDASKGIQYLHDNGILHRDIKPDNILVFLLNINDKVNAKLTDFGSSRNVNLLMTNMTFTKGIGTPVYMAPEVLKKEKYKMSSDIYSFGVTMFEVFGWEEPYDKMEFKFPWKIAEFVISGKRLPKEESITQDEYVLISQCWDSDIKIRPSINDVVEKLETLNS</sequence>
<keyword evidence="5" id="KW-1133">Transmembrane helix</keyword>
<protein>
    <submittedName>
        <fullName evidence="8">Protein serine/threonine kinase, putative</fullName>
        <ecNumber evidence="8">2.7.10.2</ecNumber>
    </submittedName>
</protein>
<dbReference type="GO" id="GO:0005524">
    <property type="term" value="F:ATP binding"/>
    <property type="evidence" value="ECO:0007669"/>
    <property type="project" value="UniProtKB-UniRule"/>
</dbReference>
<feature type="chain" id="PRO_5003973502" evidence="6">
    <location>
        <begin position="20"/>
        <end position="1524"/>
    </location>
</feature>
<dbReference type="Proteomes" id="UP000014680">
    <property type="component" value="Unassembled WGS sequence"/>
</dbReference>
<dbReference type="CDD" id="cd00064">
    <property type="entry name" value="FU"/>
    <property type="match status" value="1"/>
</dbReference>
<dbReference type="InterPro" id="IPR000742">
    <property type="entry name" value="EGF"/>
</dbReference>
<dbReference type="SUPFAM" id="SSF57184">
    <property type="entry name" value="Growth factor receptor domain"/>
    <property type="match status" value="5"/>
</dbReference>
<keyword evidence="8" id="KW-0418">Kinase</keyword>
<dbReference type="GO" id="GO:0004715">
    <property type="term" value="F:non-membrane spanning protein tyrosine kinase activity"/>
    <property type="evidence" value="ECO:0007669"/>
    <property type="project" value="UniProtKB-EC"/>
</dbReference>
<dbReference type="OrthoDB" id="339325at2759"/>
<evidence type="ECO:0000256" key="5">
    <source>
        <dbReference type="SAM" id="Phobius"/>
    </source>
</evidence>
<dbReference type="PANTHER" id="PTHR45756:SF1">
    <property type="entry name" value="PROTEIN KINASE DOMAIN CONTAINING PROTEIN"/>
    <property type="match status" value="1"/>
</dbReference>
<dbReference type="GeneID" id="14885658"/>
<dbReference type="SUPFAM" id="SSF56112">
    <property type="entry name" value="Protein kinase-like (PK-like)"/>
    <property type="match status" value="1"/>
</dbReference>
<dbReference type="PROSITE" id="PS00107">
    <property type="entry name" value="PROTEIN_KINASE_ATP"/>
    <property type="match status" value="1"/>
</dbReference>
<evidence type="ECO:0000313" key="8">
    <source>
        <dbReference type="EMBL" id="ELP86683.1"/>
    </source>
</evidence>
<evidence type="ECO:0000256" key="2">
    <source>
        <dbReference type="ARBA" id="ARBA00022741"/>
    </source>
</evidence>
<dbReference type="PROSITE" id="PS50011">
    <property type="entry name" value="PROTEIN_KINASE_DOM"/>
    <property type="match status" value="1"/>
</dbReference>
<keyword evidence="5" id="KW-0812">Transmembrane</keyword>
<keyword evidence="3 4" id="KW-0067">ATP-binding</keyword>
<evidence type="ECO:0000256" key="1">
    <source>
        <dbReference type="ARBA" id="ARBA00022527"/>
    </source>
</evidence>
<evidence type="ECO:0000259" key="7">
    <source>
        <dbReference type="PROSITE" id="PS50011"/>
    </source>
</evidence>
<dbReference type="SMART" id="SM00261">
    <property type="entry name" value="FU"/>
    <property type="match status" value="9"/>
</dbReference>
<keyword evidence="1" id="KW-0723">Serine/threonine-protein kinase</keyword>
<keyword evidence="6" id="KW-0732">Signal</keyword>
<dbReference type="EC" id="2.7.10.2" evidence="8"/>
<dbReference type="InterPro" id="IPR053215">
    <property type="entry name" value="TKL_Ser/Thr_kinase"/>
</dbReference>
<dbReference type="SMART" id="SM00220">
    <property type="entry name" value="S_TKc"/>
    <property type="match status" value="1"/>
</dbReference>
<dbReference type="PRINTS" id="PR00109">
    <property type="entry name" value="TYRKINASE"/>
</dbReference>
<feature type="transmembrane region" description="Helical" evidence="5">
    <location>
        <begin position="1081"/>
        <end position="1107"/>
    </location>
</feature>
<dbReference type="VEuPathDB" id="AmoebaDB:EIN_289550"/>
<dbReference type="Pfam" id="PF07714">
    <property type="entry name" value="PK_Tyr_Ser-Thr"/>
    <property type="match status" value="1"/>
</dbReference>
<evidence type="ECO:0000256" key="3">
    <source>
        <dbReference type="ARBA" id="ARBA00022840"/>
    </source>
</evidence>
<keyword evidence="9" id="KW-1185">Reference proteome</keyword>
<dbReference type="GO" id="GO:0004674">
    <property type="term" value="F:protein serine/threonine kinase activity"/>
    <property type="evidence" value="ECO:0007669"/>
    <property type="project" value="UniProtKB-KW"/>
</dbReference>
<dbReference type="SMART" id="SM00181">
    <property type="entry name" value="EGF"/>
    <property type="match status" value="10"/>
</dbReference>
<dbReference type="InterPro" id="IPR001245">
    <property type="entry name" value="Ser-Thr/Tyr_kinase_cat_dom"/>
</dbReference>
<dbReference type="InterPro" id="IPR000719">
    <property type="entry name" value="Prot_kinase_dom"/>
</dbReference>
<evidence type="ECO:0000256" key="4">
    <source>
        <dbReference type="PROSITE-ProRule" id="PRU10141"/>
    </source>
</evidence>
<dbReference type="InterPro" id="IPR011009">
    <property type="entry name" value="Kinase-like_dom_sf"/>
</dbReference>
<gene>
    <name evidence="8" type="ORF">EIN_289550</name>
</gene>
<dbReference type="EMBL" id="KB206938">
    <property type="protein sequence ID" value="ELP86683.1"/>
    <property type="molecule type" value="Genomic_DNA"/>
</dbReference>
<dbReference type="Gene3D" id="3.30.200.20">
    <property type="entry name" value="Phosphorylase Kinase, domain 1"/>
    <property type="match status" value="1"/>
</dbReference>
<feature type="binding site" evidence="4">
    <location>
        <position position="1286"/>
    </location>
    <ligand>
        <name>ATP</name>
        <dbReference type="ChEBI" id="CHEBI:30616"/>
    </ligand>
</feature>
<keyword evidence="5" id="KW-0472">Membrane</keyword>
<accession>L7FLE7</accession>
<proteinExistence type="predicted"/>
<evidence type="ECO:0000313" key="9">
    <source>
        <dbReference type="Proteomes" id="UP000014680"/>
    </source>
</evidence>
<name>L7FLE7_ENTIV</name>